<proteinExistence type="predicted"/>
<evidence type="ECO:0000313" key="4">
    <source>
        <dbReference type="Proteomes" id="UP000474296"/>
    </source>
</evidence>
<gene>
    <name evidence="3" type="ORF">GWK10_08750</name>
</gene>
<dbReference type="InterPro" id="IPR026341">
    <property type="entry name" value="T9SS_type_B"/>
</dbReference>
<reference evidence="3 4" key="1">
    <citation type="submission" date="2020-01" db="EMBL/GenBank/DDBJ databases">
        <title>Spongiivirga citrea KCTC 32990T.</title>
        <authorList>
            <person name="Wang G."/>
        </authorList>
    </citation>
    <scope>NUCLEOTIDE SEQUENCE [LARGE SCALE GENOMIC DNA]</scope>
    <source>
        <strain evidence="3 4">KCTC 32990</strain>
    </source>
</reference>
<accession>A0A6M0CH86</accession>
<keyword evidence="4" id="KW-1185">Reference proteome</keyword>
<feature type="chain" id="PRO_5026843659" evidence="1">
    <location>
        <begin position="27"/>
        <end position="634"/>
    </location>
</feature>
<protein>
    <submittedName>
        <fullName evidence="3">T9SS type B sorting domain-containing protein</fullName>
    </submittedName>
</protein>
<evidence type="ECO:0000259" key="2">
    <source>
        <dbReference type="Pfam" id="PF19081"/>
    </source>
</evidence>
<dbReference type="NCBIfam" id="TIGR04131">
    <property type="entry name" value="Bac_Flav_CTERM"/>
    <property type="match status" value="1"/>
</dbReference>
<dbReference type="Pfam" id="PF19081">
    <property type="entry name" value="Ig_7"/>
    <property type="match status" value="1"/>
</dbReference>
<comment type="caution">
    <text evidence="3">The sequence shown here is derived from an EMBL/GenBank/DDBJ whole genome shotgun (WGS) entry which is preliminary data.</text>
</comment>
<feature type="domain" description="Ig-like" evidence="2">
    <location>
        <begin position="330"/>
        <end position="409"/>
    </location>
</feature>
<dbReference type="InterPro" id="IPR044023">
    <property type="entry name" value="Ig_7"/>
</dbReference>
<keyword evidence="1" id="KW-0732">Signal</keyword>
<dbReference type="EMBL" id="JAABOQ010000003">
    <property type="protein sequence ID" value="NER17298.1"/>
    <property type="molecule type" value="Genomic_DNA"/>
</dbReference>
<feature type="signal peptide" evidence="1">
    <location>
        <begin position="1"/>
        <end position="26"/>
    </location>
</feature>
<evidence type="ECO:0000256" key="1">
    <source>
        <dbReference type="SAM" id="SignalP"/>
    </source>
</evidence>
<dbReference type="AlphaFoldDB" id="A0A6M0CH86"/>
<dbReference type="Proteomes" id="UP000474296">
    <property type="component" value="Unassembled WGS sequence"/>
</dbReference>
<sequence length="634" mass="69464">MNRQGRQQLNYGVFLLFFLVVSSAQAQLGFCSGDKGDPIFEEDFGTGMINGPALPAGFTTYTYVPAAPEDGFYTISNNVGQLDSWHLNTPDHTPDDTNGKAFIVNASFTADEFFRRPITGLCENTFYEFSAWLMNLYDRDFGFCPNNGIPVNVRFEIWDETDTNLLASGDTGNIDSTGNPVWDQYGLVFQTASGQETVILKMINNGDGGCGNDLAIDDIAFASCGDTTNITADITTESEFVTCNVNIPVTATFTATPDFSVFSTHVFQWQQSLDQELWTDIPGATTNTYTASAVETTYYRVNVATDVVNLGSPFCSSVSQPFVVEIIPQPVAPVSNGDLTICEDGVITGLSVTGQAREQIRWFDAAAGGNMLATGTSFIPTEAGTFYAEAFVNGSGCSSPNRTAVALAIEDLPVFDVDEEQLSICIDQESVLLDAFLNNVSYVWSTGENTSAISVDTPGEYSVTVTNAAQCSATKRFIVTGIESPIFSDDSFSDVDSVILKTENEGDFEYSLDGSFYQDSNFFQFVPGGVYTAYARNKNGCEITTREFHHLQIPKFFTPNNDGFHDTFSIGGLDFFTSYSVSIFNRYGKLIKSSNGNSFEWNGNYLGQPLPADDYWYYLTIEDSIFQGHFSLKR</sequence>
<organism evidence="3 4">
    <name type="scientific">Spongiivirga citrea</name>
    <dbReference type="NCBI Taxonomy" id="1481457"/>
    <lineage>
        <taxon>Bacteria</taxon>
        <taxon>Pseudomonadati</taxon>
        <taxon>Bacteroidota</taxon>
        <taxon>Flavobacteriia</taxon>
        <taxon>Flavobacteriales</taxon>
        <taxon>Flavobacteriaceae</taxon>
        <taxon>Spongiivirga</taxon>
    </lineage>
</organism>
<dbReference type="Pfam" id="PF13585">
    <property type="entry name" value="CHU_C"/>
    <property type="match status" value="1"/>
</dbReference>
<dbReference type="Gene3D" id="2.60.40.2700">
    <property type="match status" value="1"/>
</dbReference>
<evidence type="ECO:0000313" key="3">
    <source>
        <dbReference type="EMBL" id="NER17298.1"/>
    </source>
</evidence>
<name>A0A6M0CH86_9FLAO</name>
<dbReference type="RefSeq" id="WP_164031649.1">
    <property type="nucleotide sequence ID" value="NZ_JAABOQ010000003.1"/>
</dbReference>